<gene>
    <name evidence="3" type="ORF">F0U60_17850</name>
</gene>
<sequence length="335" mass="36908">MKCIKVPLAATAFLGLVAACESPYEALELCSARGDSAGRVHVSCFAHQDDTGRIDEFVSFSQTLEGTSGWIDRWQYGEALHFTDFNADGLADLCSARGNAEGHVEVACHERDSGGDFSDKASFTQTVTALSGWVEDWQYGEALHFADFNGDERMDLCAVKGTPEGALEVSCLYRDAKGHFPDALSFQQTLTGKPGWVERWQYGEALHLVDFNADGRTDLCGARGDDAGQLEVFCFLRNGDGSLPDAPSFQQFYARGWSNRWRYGEVFHFTDINGDGRLDLCGARGVVSGQIEVGCFFRSGETSLTESATLRQLLSDKDMLWTANWSYGEALHFTR</sequence>
<evidence type="ECO:0000256" key="2">
    <source>
        <dbReference type="SAM" id="SignalP"/>
    </source>
</evidence>
<dbReference type="Gene3D" id="2.130.10.130">
    <property type="entry name" value="Integrin alpha, N-terminal"/>
    <property type="match status" value="2"/>
</dbReference>
<dbReference type="PROSITE" id="PS51257">
    <property type="entry name" value="PROKAR_LIPOPROTEIN"/>
    <property type="match status" value="1"/>
</dbReference>
<dbReference type="Proteomes" id="UP001611383">
    <property type="component" value="Chromosome"/>
</dbReference>
<feature type="chain" id="PRO_5046841861" evidence="2">
    <location>
        <begin position="19"/>
        <end position="335"/>
    </location>
</feature>
<keyword evidence="1 2" id="KW-0732">Signal</keyword>
<dbReference type="PANTHER" id="PTHR46580:SF2">
    <property type="entry name" value="MAM DOMAIN-CONTAINING PROTEIN"/>
    <property type="match status" value="1"/>
</dbReference>
<evidence type="ECO:0000313" key="3">
    <source>
        <dbReference type="EMBL" id="WNG45766.1"/>
    </source>
</evidence>
<dbReference type="EMBL" id="CP043494">
    <property type="protein sequence ID" value="WNG45766.1"/>
    <property type="molecule type" value="Genomic_DNA"/>
</dbReference>
<organism evidence="3 4">
    <name type="scientific">Archangium minus</name>
    <dbReference type="NCBI Taxonomy" id="83450"/>
    <lineage>
        <taxon>Bacteria</taxon>
        <taxon>Pseudomonadati</taxon>
        <taxon>Myxococcota</taxon>
        <taxon>Myxococcia</taxon>
        <taxon>Myxococcales</taxon>
        <taxon>Cystobacterineae</taxon>
        <taxon>Archangiaceae</taxon>
        <taxon>Archangium</taxon>
    </lineage>
</organism>
<accession>A0ABY9WPN1</accession>
<reference evidence="3 4" key="1">
    <citation type="submission" date="2019-08" db="EMBL/GenBank/DDBJ databases">
        <title>Archangium and Cystobacter genomes.</title>
        <authorList>
            <person name="Chen I.-C.K."/>
            <person name="Wielgoss S."/>
        </authorList>
    </citation>
    <scope>NUCLEOTIDE SEQUENCE [LARGE SCALE GENOMIC DNA]</scope>
    <source>
        <strain evidence="3 4">Cbm 6</strain>
    </source>
</reference>
<dbReference type="SUPFAM" id="SSF69318">
    <property type="entry name" value="Integrin alpha N-terminal domain"/>
    <property type="match status" value="1"/>
</dbReference>
<feature type="signal peptide" evidence="2">
    <location>
        <begin position="1"/>
        <end position="18"/>
    </location>
</feature>
<protein>
    <submittedName>
        <fullName evidence="3">VCBS repeat-containing protein</fullName>
    </submittedName>
</protein>
<name>A0ABY9WPN1_9BACT</name>
<evidence type="ECO:0000256" key="1">
    <source>
        <dbReference type="ARBA" id="ARBA00022729"/>
    </source>
</evidence>
<dbReference type="InterPro" id="IPR028994">
    <property type="entry name" value="Integrin_alpha_N"/>
</dbReference>
<proteinExistence type="predicted"/>
<dbReference type="InterPro" id="IPR013517">
    <property type="entry name" value="FG-GAP"/>
</dbReference>
<dbReference type="RefSeq" id="WP_395821249.1">
    <property type="nucleotide sequence ID" value="NZ_CP043494.1"/>
</dbReference>
<dbReference type="PANTHER" id="PTHR46580">
    <property type="entry name" value="SENSOR KINASE-RELATED"/>
    <property type="match status" value="1"/>
</dbReference>
<evidence type="ECO:0000313" key="4">
    <source>
        <dbReference type="Proteomes" id="UP001611383"/>
    </source>
</evidence>
<dbReference type="Pfam" id="PF13517">
    <property type="entry name" value="FG-GAP_3"/>
    <property type="match status" value="2"/>
</dbReference>
<keyword evidence="4" id="KW-1185">Reference proteome</keyword>